<name>A0A248VRD2_9BURK</name>
<dbReference type="AlphaFoldDB" id="A0A248VRD2"/>
<organism evidence="6 7">
    <name type="scientific">Paraburkholderia aromaticivorans</name>
    <dbReference type="NCBI Taxonomy" id="2026199"/>
    <lineage>
        <taxon>Bacteria</taxon>
        <taxon>Pseudomonadati</taxon>
        <taxon>Pseudomonadota</taxon>
        <taxon>Betaproteobacteria</taxon>
        <taxon>Burkholderiales</taxon>
        <taxon>Burkholderiaceae</taxon>
        <taxon>Paraburkholderia</taxon>
    </lineage>
</organism>
<feature type="domain" description="Carbohydrate kinase FGGY N-terminal" evidence="4">
    <location>
        <begin position="23"/>
        <end position="281"/>
    </location>
</feature>
<dbReference type="KEGG" id="parb:CJU94_25945"/>
<dbReference type="Proteomes" id="UP000215158">
    <property type="component" value="Chromosome 2"/>
</dbReference>
<dbReference type="GO" id="GO:0005737">
    <property type="term" value="C:cytoplasm"/>
    <property type="evidence" value="ECO:0007669"/>
    <property type="project" value="TreeGrafter"/>
</dbReference>
<dbReference type="RefSeq" id="WP_095421498.1">
    <property type="nucleotide sequence ID" value="NZ_CP022990.1"/>
</dbReference>
<evidence type="ECO:0000313" key="7">
    <source>
        <dbReference type="Proteomes" id="UP000215158"/>
    </source>
</evidence>
<dbReference type="Pfam" id="PF00370">
    <property type="entry name" value="FGGY_N"/>
    <property type="match status" value="1"/>
</dbReference>
<dbReference type="InterPro" id="IPR043129">
    <property type="entry name" value="ATPase_NBD"/>
</dbReference>
<dbReference type="InterPro" id="IPR018484">
    <property type="entry name" value="FGGY_N"/>
</dbReference>
<dbReference type="PANTHER" id="PTHR43435:SF4">
    <property type="entry name" value="FGGY CARBOHYDRATE KINASE DOMAIN-CONTAINING PROTEIN"/>
    <property type="match status" value="1"/>
</dbReference>
<dbReference type="OrthoDB" id="9805576at2"/>
<evidence type="ECO:0000256" key="2">
    <source>
        <dbReference type="ARBA" id="ARBA00022679"/>
    </source>
</evidence>
<protein>
    <submittedName>
        <fullName evidence="6">Ribulokinase</fullName>
    </submittedName>
</protein>
<dbReference type="InterPro" id="IPR000577">
    <property type="entry name" value="Carb_kinase_FGGY"/>
</dbReference>
<dbReference type="EMBL" id="CP022990">
    <property type="protein sequence ID" value="ASW01604.1"/>
    <property type="molecule type" value="Genomic_DNA"/>
</dbReference>
<keyword evidence="3 6" id="KW-0418">Kinase</keyword>
<dbReference type="PANTHER" id="PTHR43435">
    <property type="entry name" value="RIBULOKINASE"/>
    <property type="match status" value="1"/>
</dbReference>
<dbReference type="PIRSF" id="PIRSF000538">
    <property type="entry name" value="GlpK"/>
    <property type="match status" value="1"/>
</dbReference>
<dbReference type="SUPFAM" id="SSF53067">
    <property type="entry name" value="Actin-like ATPase domain"/>
    <property type="match status" value="2"/>
</dbReference>
<sequence length="551" mass="57443">MTSENPTSAATDSTTSSAREARYVIGVDVGTGSARAGIFDLAGRMVGSAKRDITLFHASGSIVEQSSGEIWTAVCDSVKEALLQAAVLPEQVAGIGFDATCSLVVLGAGGQPLPVGPSEQAERDIIVWMDHRAVAQAERINATGHEVLNYVGGKISPEMETPKLLWLLENRPGVFAAAWQFFDLTDFLTWRATGDLSRSTCTVTCKWTYLAHERRWDESYFRSVGLGVLADEAFARIGQKVVDAGTPLGNGLSADAAAQLGLRTGTPVATGVIDAHAGGIGTVGADGDAESCLAYVFGTSSCTMTTTRSPVFVPGVWGPYFSAMVPDAWLNEGGQSVAGAAIERLLAMHPASADARLRAQREGLSLPAMLAALAAQAADSLSDAVLLANGLHVVPEFLGNRAPLADPHARAVIAGLGMEDDLDSLVALYIAGVCSIGYGLRQIIEAQANAGAPIERVVISGGAGRLDLVRQLLADATGKPVLATQAEEPVLLGAAMLAGVAGGQFDDVRSAMARMSQISKTYEPGAGKIAALHEARYRAFLKLQGVATEIR</sequence>
<dbReference type="GO" id="GO:0019321">
    <property type="term" value="P:pentose metabolic process"/>
    <property type="evidence" value="ECO:0007669"/>
    <property type="project" value="TreeGrafter"/>
</dbReference>
<dbReference type="Gene3D" id="3.30.420.40">
    <property type="match status" value="1"/>
</dbReference>
<dbReference type="Gene3D" id="1.20.58.2240">
    <property type="match status" value="1"/>
</dbReference>
<evidence type="ECO:0000256" key="1">
    <source>
        <dbReference type="ARBA" id="ARBA00009156"/>
    </source>
</evidence>
<dbReference type="Pfam" id="PF02782">
    <property type="entry name" value="FGGY_C"/>
    <property type="match status" value="1"/>
</dbReference>
<evidence type="ECO:0000313" key="6">
    <source>
        <dbReference type="EMBL" id="ASW01604.1"/>
    </source>
</evidence>
<keyword evidence="2" id="KW-0808">Transferase</keyword>
<dbReference type="GO" id="GO:0019150">
    <property type="term" value="F:D-ribulokinase activity"/>
    <property type="evidence" value="ECO:0007669"/>
    <property type="project" value="TreeGrafter"/>
</dbReference>
<feature type="domain" description="Carbohydrate kinase FGGY C-terminal" evidence="5">
    <location>
        <begin position="293"/>
        <end position="501"/>
    </location>
</feature>
<evidence type="ECO:0000259" key="4">
    <source>
        <dbReference type="Pfam" id="PF00370"/>
    </source>
</evidence>
<dbReference type="NCBIfam" id="TIGR01315">
    <property type="entry name" value="5C_CHO_kinase"/>
    <property type="match status" value="1"/>
</dbReference>
<comment type="similarity">
    <text evidence="1">Belongs to the FGGY kinase family.</text>
</comment>
<keyword evidence="7" id="KW-1185">Reference proteome</keyword>
<accession>A0A248VRD2</accession>
<proteinExistence type="inferred from homology"/>
<dbReference type="InterPro" id="IPR018485">
    <property type="entry name" value="FGGY_C"/>
</dbReference>
<evidence type="ECO:0000259" key="5">
    <source>
        <dbReference type="Pfam" id="PF02782"/>
    </source>
</evidence>
<reference evidence="6 7" key="1">
    <citation type="submission" date="2017-08" db="EMBL/GenBank/DDBJ databases">
        <title>Identification and genetic characteristics of simultaneous BTEX- and naphthalene-degrading Paraburkholderia sp. BN5 isolated from petroleum-contaminated soil.</title>
        <authorList>
            <person name="Lee Y."/>
            <person name="Jeon C.O."/>
        </authorList>
    </citation>
    <scope>NUCLEOTIDE SEQUENCE [LARGE SCALE GENOMIC DNA]</scope>
    <source>
        <strain evidence="6 7">BN5</strain>
    </source>
</reference>
<gene>
    <name evidence="6" type="ORF">CJU94_25945</name>
</gene>
<dbReference type="InterPro" id="IPR006003">
    <property type="entry name" value="FGGY_RbtK-like"/>
</dbReference>
<dbReference type="CDD" id="cd07782">
    <property type="entry name" value="ASKHA_NBD_FGGY_D-RBK"/>
    <property type="match status" value="1"/>
</dbReference>
<evidence type="ECO:0000256" key="3">
    <source>
        <dbReference type="ARBA" id="ARBA00022777"/>
    </source>
</evidence>